<protein>
    <submittedName>
        <fullName evidence="1">Uncharacterized protein</fullName>
    </submittedName>
</protein>
<proteinExistence type="predicted"/>
<gene>
    <name evidence="1" type="ORF">MES5069_320006</name>
</gene>
<accession>A0ABM9E0W4</accession>
<sequence length="100" mass="11006">MASVERRAGEAYGGRILDEERFLFVLGSEAGWRFEHAFNGLSPHAVRCPPLGGFWSNRARYRLATPVSQEASSFAANGLHRNRGSFGLVTILSARRGEPT</sequence>
<dbReference type="EMBL" id="CAKXZT010000127">
    <property type="protein sequence ID" value="CAH2402616.1"/>
    <property type="molecule type" value="Genomic_DNA"/>
</dbReference>
<keyword evidence="2" id="KW-1185">Reference proteome</keyword>
<name>A0ABM9E0W4_9HYPH</name>
<dbReference type="Proteomes" id="UP001153050">
    <property type="component" value="Unassembled WGS sequence"/>
</dbReference>
<organism evidence="1 2">
    <name type="scientific">Mesorhizobium escarrei</name>
    <dbReference type="NCBI Taxonomy" id="666018"/>
    <lineage>
        <taxon>Bacteria</taxon>
        <taxon>Pseudomonadati</taxon>
        <taxon>Pseudomonadota</taxon>
        <taxon>Alphaproteobacteria</taxon>
        <taxon>Hyphomicrobiales</taxon>
        <taxon>Phyllobacteriaceae</taxon>
        <taxon>Mesorhizobium</taxon>
    </lineage>
</organism>
<reference evidence="1 2" key="1">
    <citation type="submission" date="2022-03" db="EMBL/GenBank/DDBJ databases">
        <authorList>
            <person name="Brunel B."/>
        </authorList>
    </citation>
    <scope>NUCLEOTIDE SEQUENCE [LARGE SCALE GENOMIC DNA]</scope>
    <source>
        <strain evidence="1">STM5069sample</strain>
    </source>
</reference>
<comment type="caution">
    <text evidence="1">The sequence shown here is derived from an EMBL/GenBank/DDBJ whole genome shotgun (WGS) entry which is preliminary data.</text>
</comment>
<evidence type="ECO:0000313" key="2">
    <source>
        <dbReference type="Proteomes" id="UP001153050"/>
    </source>
</evidence>
<evidence type="ECO:0000313" key="1">
    <source>
        <dbReference type="EMBL" id="CAH2402616.1"/>
    </source>
</evidence>